<feature type="compositionally biased region" description="Basic residues" evidence="1">
    <location>
        <begin position="13"/>
        <end position="24"/>
    </location>
</feature>
<dbReference type="HOGENOM" id="CLU_066266_1_0_1"/>
<proteinExistence type="predicted"/>
<organism evidence="2 3">
    <name type="scientific">Hypocrea jecorina (strain ATCC 56765 / BCRC 32924 / NRRL 11460 / Rut C-30)</name>
    <name type="common">Trichoderma reesei</name>
    <dbReference type="NCBI Taxonomy" id="1344414"/>
    <lineage>
        <taxon>Eukaryota</taxon>
        <taxon>Fungi</taxon>
        <taxon>Dikarya</taxon>
        <taxon>Ascomycota</taxon>
        <taxon>Pezizomycotina</taxon>
        <taxon>Sordariomycetes</taxon>
        <taxon>Hypocreomycetidae</taxon>
        <taxon>Hypocreales</taxon>
        <taxon>Hypocreaceae</taxon>
        <taxon>Trichoderma</taxon>
    </lineage>
</organism>
<dbReference type="KEGG" id="trr:M419DRAFT_88647"/>
<evidence type="ECO:0000256" key="1">
    <source>
        <dbReference type="SAM" id="MobiDB-lite"/>
    </source>
</evidence>
<dbReference type="CDD" id="cd14688">
    <property type="entry name" value="bZIP_YAP"/>
    <property type="match status" value="1"/>
</dbReference>
<feature type="compositionally biased region" description="Polar residues" evidence="1">
    <location>
        <begin position="1"/>
        <end position="10"/>
    </location>
</feature>
<dbReference type="EMBL" id="KI911162">
    <property type="protein sequence ID" value="ETR98547.1"/>
    <property type="molecule type" value="Genomic_DNA"/>
</dbReference>
<dbReference type="Gene3D" id="1.20.5.1700">
    <property type="match status" value="1"/>
</dbReference>
<dbReference type="Proteomes" id="UP000024376">
    <property type="component" value="Unassembled WGS sequence"/>
</dbReference>
<name>A0A024S0C4_HYPJR</name>
<accession>A0A024S0C4</accession>
<feature type="region of interest" description="Disordered" evidence="1">
    <location>
        <begin position="63"/>
        <end position="82"/>
    </location>
</feature>
<protein>
    <recommendedName>
        <fullName evidence="4">BZIP domain-containing protein</fullName>
    </recommendedName>
</protein>
<gene>
    <name evidence="2" type="ORF">M419DRAFT_88647</name>
</gene>
<feature type="region of interest" description="Disordered" evidence="1">
    <location>
        <begin position="1"/>
        <end position="24"/>
    </location>
</feature>
<evidence type="ECO:0000313" key="3">
    <source>
        <dbReference type="Proteomes" id="UP000024376"/>
    </source>
</evidence>
<dbReference type="OrthoDB" id="4505928at2759"/>
<dbReference type="AlphaFoldDB" id="A0A024S0C4"/>
<sequence>MTSKWSSSCPKQKANRIRNNQRRHRAKVKAHISSLESELAESRRQLAFAENRIKALAAEVERLQSEARRGSPSDATTLGYGSSTTASQIISGSRCCQNLGEQRRLDDIPTYEQIAVTDLISMNDIERDPSDIGLSFASRYDSPNLPPQQPGESTTSCTIAYGIIAQQNLKGLGIEDIHQWLHTGYRRALRDGDGCTVVNSLVYSLIDHLSPV</sequence>
<feature type="compositionally biased region" description="Polar residues" evidence="1">
    <location>
        <begin position="73"/>
        <end position="82"/>
    </location>
</feature>
<evidence type="ECO:0000313" key="2">
    <source>
        <dbReference type="EMBL" id="ETR98547.1"/>
    </source>
</evidence>
<reference evidence="3" key="1">
    <citation type="journal article" date="2013" name="Ind. Biotechnol.">
        <title>Comparative genomics analysis of Trichoderma reesei strains.</title>
        <authorList>
            <person name="Koike H."/>
            <person name="Aerts A."/>
            <person name="LaButti K."/>
            <person name="Grigoriev I.V."/>
            <person name="Baker S.E."/>
        </authorList>
    </citation>
    <scope>NUCLEOTIDE SEQUENCE [LARGE SCALE GENOMIC DNA]</scope>
    <source>
        <strain evidence="3">ATCC 56765 / BCRC 32924 / NRRL 11460 / Rut C-30</strain>
    </source>
</reference>
<evidence type="ECO:0008006" key="4">
    <source>
        <dbReference type="Google" id="ProtNLM"/>
    </source>
</evidence>